<reference evidence="1" key="1">
    <citation type="submission" date="2014-09" db="EMBL/GenBank/DDBJ databases">
        <authorList>
            <person name="Magalhaes I.L.F."/>
            <person name="Oliveira U."/>
            <person name="Santos F.R."/>
            <person name="Vidigal T.H.D.A."/>
            <person name="Brescovit A.D."/>
            <person name="Santos A.J."/>
        </authorList>
    </citation>
    <scope>NUCLEOTIDE SEQUENCE</scope>
    <source>
        <tissue evidence="1">Shoot tissue taken approximately 20 cm above the soil surface</tissue>
    </source>
</reference>
<sequence length="28" mass="3751">MHYARRDPWTRQRWFFNKWLIKVFNKIL</sequence>
<reference evidence="1" key="2">
    <citation type="journal article" date="2015" name="Data Brief">
        <title>Shoot transcriptome of the giant reed, Arundo donax.</title>
        <authorList>
            <person name="Barrero R.A."/>
            <person name="Guerrero F.D."/>
            <person name="Moolhuijzen P."/>
            <person name="Goolsby J.A."/>
            <person name="Tidwell J."/>
            <person name="Bellgard S.E."/>
            <person name="Bellgard M.I."/>
        </authorList>
    </citation>
    <scope>NUCLEOTIDE SEQUENCE</scope>
    <source>
        <tissue evidence="1">Shoot tissue taken approximately 20 cm above the soil surface</tissue>
    </source>
</reference>
<accession>A0A0A8Z718</accession>
<dbReference type="AlphaFoldDB" id="A0A0A8Z718"/>
<proteinExistence type="predicted"/>
<dbReference type="EMBL" id="GBRH01265340">
    <property type="protein sequence ID" value="JAD32555.1"/>
    <property type="molecule type" value="Transcribed_RNA"/>
</dbReference>
<evidence type="ECO:0000313" key="1">
    <source>
        <dbReference type="EMBL" id="JAD32555.1"/>
    </source>
</evidence>
<organism evidence="1">
    <name type="scientific">Arundo donax</name>
    <name type="common">Giant reed</name>
    <name type="synonym">Donax arundinaceus</name>
    <dbReference type="NCBI Taxonomy" id="35708"/>
    <lineage>
        <taxon>Eukaryota</taxon>
        <taxon>Viridiplantae</taxon>
        <taxon>Streptophyta</taxon>
        <taxon>Embryophyta</taxon>
        <taxon>Tracheophyta</taxon>
        <taxon>Spermatophyta</taxon>
        <taxon>Magnoliopsida</taxon>
        <taxon>Liliopsida</taxon>
        <taxon>Poales</taxon>
        <taxon>Poaceae</taxon>
        <taxon>PACMAD clade</taxon>
        <taxon>Arundinoideae</taxon>
        <taxon>Arundineae</taxon>
        <taxon>Arundo</taxon>
    </lineage>
</organism>
<protein>
    <submittedName>
        <fullName evidence="1">Uncharacterized protein</fullName>
    </submittedName>
</protein>
<name>A0A0A8Z718_ARUDO</name>